<protein>
    <submittedName>
        <fullName evidence="2">Uncharacterized protein</fullName>
    </submittedName>
</protein>
<evidence type="ECO:0000256" key="1">
    <source>
        <dbReference type="SAM" id="MobiDB-lite"/>
    </source>
</evidence>
<name>A0A1Y1ZZB7_9PLEO</name>
<evidence type="ECO:0000313" key="2">
    <source>
        <dbReference type="EMBL" id="ORY15623.1"/>
    </source>
</evidence>
<dbReference type="AlphaFoldDB" id="A0A1Y1ZZB7"/>
<comment type="caution">
    <text evidence="2">The sequence shown here is derived from an EMBL/GenBank/DDBJ whole genome shotgun (WGS) entry which is preliminary data.</text>
</comment>
<organism evidence="2 3">
    <name type="scientific">Clohesyomyces aquaticus</name>
    <dbReference type="NCBI Taxonomy" id="1231657"/>
    <lineage>
        <taxon>Eukaryota</taxon>
        <taxon>Fungi</taxon>
        <taxon>Dikarya</taxon>
        <taxon>Ascomycota</taxon>
        <taxon>Pezizomycotina</taxon>
        <taxon>Dothideomycetes</taxon>
        <taxon>Pleosporomycetidae</taxon>
        <taxon>Pleosporales</taxon>
        <taxon>Lindgomycetaceae</taxon>
        <taxon>Clohesyomyces</taxon>
    </lineage>
</organism>
<dbReference type="Proteomes" id="UP000193144">
    <property type="component" value="Unassembled WGS sequence"/>
</dbReference>
<dbReference type="EMBL" id="MCFA01000024">
    <property type="protein sequence ID" value="ORY15623.1"/>
    <property type="molecule type" value="Genomic_DNA"/>
</dbReference>
<sequence length="210" mass="23340">MAVCAAGAGPRGPPTRIYSGGRAQGSSRRWGRRLLQCRPLRRTICHVFVLFGRVILETMLAFYIPTTLDRCLLLAHSSPSTPMWKERERRGWSNRRAGSIIPSSSARSSSLVRPQTPLLCSANGDGVAPGTVPARPVPHRQVPEIRPCQARGLDCVRQCNKCNRTAHGADEVRSRRRPEHWLAPAPLLSHSGLHSNNRYSIQYDRFGCRG</sequence>
<reference evidence="2 3" key="1">
    <citation type="submission" date="2016-07" db="EMBL/GenBank/DDBJ databases">
        <title>Pervasive Adenine N6-methylation of Active Genes in Fungi.</title>
        <authorList>
            <consortium name="DOE Joint Genome Institute"/>
            <person name="Mondo S.J."/>
            <person name="Dannebaum R.O."/>
            <person name="Kuo R.C."/>
            <person name="Labutti K."/>
            <person name="Haridas S."/>
            <person name="Kuo A."/>
            <person name="Salamov A."/>
            <person name="Ahrendt S.R."/>
            <person name="Lipzen A."/>
            <person name="Sullivan W."/>
            <person name="Andreopoulos W.B."/>
            <person name="Clum A."/>
            <person name="Lindquist E."/>
            <person name="Daum C."/>
            <person name="Ramamoorthy G.K."/>
            <person name="Gryganskyi A."/>
            <person name="Culley D."/>
            <person name="Magnuson J.K."/>
            <person name="James T.Y."/>
            <person name="O'Malley M.A."/>
            <person name="Stajich J.E."/>
            <person name="Spatafora J.W."/>
            <person name="Visel A."/>
            <person name="Grigoriev I.V."/>
        </authorList>
    </citation>
    <scope>NUCLEOTIDE SEQUENCE [LARGE SCALE GENOMIC DNA]</scope>
    <source>
        <strain evidence="2 3">CBS 115471</strain>
    </source>
</reference>
<accession>A0A1Y1ZZB7</accession>
<evidence type="ECO:0000313" key="3">
    <source>
        <dbReference type="Proteomes" id="UP000193144"/>
    </source>
</evidence>
<proteinExistence type="predicted"/>
<feature type="region of interest" description="Disordered" evidence="1">
    <location>
        <begin position="1"/>
        <end position="24"/>
    </location>
</feature>
<keyword evidence="3" id="KW-1185">Reference proteome</keyword>
<gene>
    <name evidence="2" type="ORF">BCR34DRAFT_171641</name>
</gene>